<dbReference type="EMBL" id="CVRQ01000023">
    <property type="protein sequence ID" value="CRL39638.1"/>
    <property type="molecule type" value="Genomic_DNA"/>
</dbReference>
<dbReference type="Pfam" id="PF04172">
    <property type="entry name" value="LrgB"/>
    <property type="match status" value="1"/>
</dbReference>
<gene>
    <name evidence="7" type="ORF">DXD95_03525</name>
    <name evidence="6" type="ORF">T1815_21201</name>
</gene>
<feature type="transmembrane region" description="Helical" evidence="5">
    <location>
        <begin position="33"/>
        <end position="52"/>
    </location>
</feature>
<dbReference type="InterPro" id="IPR007300">
    <property type="entry name" value="CidB/LrgB"/>
</dbReference>
<reference evidence="7 9" key="3">
    <citation type="submission" date="2018-08" db="EMBL/GenBank/DDBJ databases">
        <title>A genome reference for cultivated species of the human gut microbiota.</title>
        <authorList>
            <person name="Zou Y."/>
            <person name="Xue W."/>
            <person name="Luo G."/>
        </authorList>
    </citation>
    <scope>NUCLEOTIDE SEQUENCE [LARGE SCALE GENOMIC DNA]</scope>
    <source>
        <strain evidence="7 9">TM10-3</strain>
    </source>
</reference>
<evidence type="ECO:0000313" key="7">
    <source>
        <dbReference type="EMBL" id="RGI69567.1"/>
    </source>
</evidence>
<name>A0A0M6WPW4_9FIRM</name>
<evidence type="ECO:0000256" key="4">
    <source>
        <dbReference type="ARBA" id="ARBA00023136"/>
    </source>
</evidence>
<evidence type="ECO:0000256" key="5">
    <source>
        <dbReference type="SAM" id="Phobius"/>
    </source>
</evidence>
<dbReference type="Proteomes" id="UP000260642">
    <property type="component" value="Unassembled WGS sequence"/>
</dbReference>
<dbReference type="PANTHER" id="PTHR30249">
    <property type="entry name" value="PUTATIVE SEROTONIN TRANSPORTER"/>
    <property type="match status" value="1"/>
</dbReference>
<evidence type="ECO:0000313" key="6">
    <source>
        <dbReference type="EMBL" id="CRL39638.1"/>
    </source>
</evidence>
<comment type="subcellular location">
    <subcellularLocation>
        <location evidence="1">Membrane</location>
        <topology evidence="1">Multi-pass membrane protein</topology>
    </subcellularLocation>
</comment>
<feature type="transmembrane region" description="Helical" evidence="5">
    <location>
        <begin position="64"/>
        <end position="82"/>
    </location>
</feature>
<reference evidence="8" key="1">
    <citation type="submission" date="2015-05" db="EMBL/GenBank/DDBJ databases">
        <authorList>
            <consortium name="Pathogen Informatics"/>
        </authorList>
    </citation>
    <scope>NUCLEOTIDE SEQUENCE [LARGE SCALE GENOMIC DNA]</scope>
    <source>
        <strain evidence="8">T1-815</strain>
    </source>
</reference>
<reference evidence="6" key="2">
    <citation type="submission" date="2015-05" db="EMBL/GenBank/DDBJ databases">
        <authorList>
            <person name="Wang D.B."/>
            <person name="Wang M."/>
        </authorList>
    </citation>
    <scope>NUCLEOTIDE SEQUENCE [LARGE SCALE GENOMIC DNA]</scope>
    <source>
        <strain evidence="6">T1-815</strain>
    </source>
</reference>
<evidence type="ECO:0000256" key="3">
    <source>
        <dbReference type="ARBA" id="ARBA00022989"/>
    </source>
</evidence>
<feature type="transmembrane region" description="Helical" evidence="5">
    <location>
        <begin position="144"/>
        <end position="165"/>
    </location>
</feature>
<evidence type="ECO:0000313" key="8">
    <source>
        <dbReference type="Proteomes" id="UP000049472"/>
    </source>
</evidence>
<keyword evidence="4 5" id="KW-0472">Membrane</keyword>
<organism evidence="6 8">
    <name type="scientific">Agathobacter rectalis</name>
    <dbReference type="NCBI Taxonomy" id="39491"/>
    <lineage>
        <taxon>Bacteria</taxon>
        <taxon>Bacillati</taxon>
        <taxon>Bacillota</taxon>
        <taxon>Clostridia</taxon>
        <taxon>Lachnospirales</taxon>
        <taxon>Lachnospiraceae</taxon>
        <taxon>Agathobacter</taxon>
    </lineage>
</organism>
<evidence type="ECO:0000256" key="2">
    <source>
        <dbReference type="ARBA" id="ARBA00022692"/>
    </source>
</evidence>
<feature type="transmembrane region" description="Helical" evidence="5">
    <location>
        <begin position="210"/>
        <end position="229"/>
    </location>
</feature>
<evidence type="ECO:0000256" key="1">
    <source>
        <dbReference type="ARBA" id="ARBA00004141"/>
    </source>
</evidence>
<sequence length="230" mass="24235">MDNLFQTSLFAGVTVSLVAYLIGMLLKKKFKLAILNPLLISIVLTIIVLVVADVDYDTYNKGASYLSWFLTPATVCLAIPLYEQWTLLKKNIAAVALGLTAGVITSLVTVLVLSVLMGLSHEDYVTLLPKSITTAIGMGVSEELGGYVTITVAVIVVTGVLGNILGEFVCKIFRITEPISKGLALGASSHAIGTAKAIEMGEIEGAMSSLAIAVAGILTVVFASVFANFY</sequence>
<accession>A0A0M6WPW4</accession>
<keyword evidence="2 5" id="KW-0812">Transmembrane</keyword>
<feature type="transmembrane region" description="Helical" evidence="5">
    <location>
        <begin position="6"/>
        <end position="26"/>
    </location>
</feature>
<dbReference type="Proteomes" id="UP000049472">
    <property type="component" value="Unassembled WGS sequence"/>
</dbReference>
<evidence type="ECO:0000313" key="9">
    <source>
        <dbReference type="Proteomes" id="UP000260642"/>
    </source>
</evidence>
<keyword evidence="3 5" id="KW-1133">Transmembrane helix</keyword>
<protein>
    <submittedName>
        <fullName evidence="7">LrgB family protein</fullName>
    </submittedName>
    <submittedName>
        <fullName evidence="6">LrgB-like family protein</fullName>
    </submittedName>
</protein>
<dbReference type="GO" id="GO:0016020">
    <property type="term" value="C:membrane"/>
    <property type="evidence" value="ECO:0007669"/>
    <property type="project" value="UniProtKB-SubCell"/>
</dbReference>
<dbReference type="PANTHER" id="PTHR30249:SF0">
    <property type="entry name" value="PLASTIDAL GLYCOLATE_GLYCERATE TRANSLOCATOR 1, CHLOROPLASTIC"/>
    <property type="match status" value="1"/>
</dbReference>
<dbReference type="AlphaFoldDB" id="A0A0M6WPW4"/>
<dbReference type="RefSeq" id="WP_055062194.1">
    <property type="nucleotide sequence ID" value="NZ_CP100127.1"/>
</dbReference>
<feature type="transmembrane region" description="Helical" evidence="5">
    <location>
        <begin position="94"/>
        <end position="119"/>
    </location>
</feature>
<proteinExistence type="predicted"/>
<dbReference type="EMBL" id="QSOB01000004">
    <property type="protein sequence ID" value="RGI69567.1"/>
    <property type="molecule type" value="Genomic_DNA"/>
</dbReference>
<keyword evidence="8" id="KW-1185">Reference proteome</keyword>